<evidence type="ECO:0000313" key="9">
    <source>
        <dbReference type="Proteomes" id="UP001372338"/>
    </source>
</evidence>
<dbReference type="PANTHER" id="PTHR22808:SF1">
    <property type="entry name" value="RNA CYTOSINE-C(5)-METHYLTRANSFERASE NSUN2-RELATED"/>
    <property type="match status" value="1"/>
</dbReference>
<feature type="active site" description="Nucleophile" evidence="5">
    <location>
        <position position="119"/>
    </location>
</feature>
<evidence type="ECO:0000256" key="1">
    <source>
        <dbReference type="ARBA" id="ARBA00022603"/>
    </source>
</evidence>
<evidence type="ECO:0000256" key="5">
    <source>
        <dbReference type="PROSITE-ProRule" id="PRU01023"/>
    </source>
</evidence>
<dbReference type="GO" id="GO:0003723">
    <property type="term" value="F:RNA binding"/>
    <property type="evidence" value="ECO:0007669"/>
    <property type="project" value="UniProtKB-UniRule"/>
</dbReference>
<dbReference type="PROSITE" id="PS51686">
    <property type="entry name" value="SAM_MT_RSMB_NOP"/>
    <property type="match status" value="1"/>
</dbReference>
<dbReference type="AlphaFoldDB" id="A0AAN9FZB3"/>
<evidence type="ECO:0000256" key="4">
    <source>
        <dbReference type="ARBA" id="ARBA00022884"/>
    </source>
</evidence>
<dbReference type="EMBL" id="JAYWIO010000002">
    <property type="protein sequence ID" value="KAK7281313.1"/>
    <property type="molecule type" value="Genomic_DNA"/>
</dbReference>
<gene>
    <name evidence="8" type="ORF">RIF29_09179</name>
</gene>
<dbReference type="InterPro" id="IPR029063">
    <property type="entry name" value="SAM-dependent_MTases_sf"/>
</dbReference>
<keyword evidence="1 5" id="KW-0489">Methyltransferase</keyword>
<name>A0AAN9FZB3_CROPI</name>
<dbReference type="Proteomes" id="UP001372338">
    <property type="component" value="Unassembled WGS sequence"/>
</dbReference>
<sequence length="155" mass="17853">MILQVRYGTHVVVEVNMGEKRCEEAEAREREFEKQIASLGDLVSLEDKLLCRWLMFKKEFDSSYMGFKKDGTKWLVENTDIKLVGELSISFQGVFCHRKWKLGSLSLLKIGGRMVYSTCSMNPVENEAVVAEKISMDILRKDNTHKLRNVIDQGM</sequence>
<dbReference type="GO" id="GO:0008173">
    <property type="term" value="F:RNA methyltransferase activity"/>
    <property type="evidence" value="ECO:0007669"/>
    <property type="project" value="InterPro"/>
</dbReference>
<dbReference type="SUPFAM" id="SSF53335">
    <property type="entry name" value="S-adenosyl-L-methionine-dependent methyltransferases"/>
    <property type="match status" value="1"/>
</dbReference>
<dbReference type="InterPro" id="IPR001678">
    <property type="entry name" value="MeTrfase_RsmB-F_NOP2_dom"/>
</dbReference>
<organism evidence="8 9">
    <name type="scientific">Crotalaria pallida</name>
    <name type="common">Smooth rattlebox</name>
    <name type="synonym">Crotalaria striata</name>
    <dbReference type="NCBI Taxonomy" id="3830"/>
    <lineage>
        <taxon>Eukaryota</taxon>
        <taxon>Viridiplantae</taxon>
        <taxon>Streptophyta</taxon>
        <taxon>Embryophyta</taxon>
        <taxon>Tracheophyta</taxon>
        <taxon>Spermatophyta</taxon>
        <taxon>Magnoliopsida</taxon>
        <taxon>eudicotyledons</taxon>
        <taxon>Gunneridae</taxon>
        <taxon>Pentapetalae</taxon>
        <taxon>rosids</taxon>
        <taxon>fabids</taxon>
        <taxon>Fabales</taxon>
        <taxon>Fabaceae</taxon>
        <taxon>Papilionoideae</taxon>
        <taxon>50 kb inversion clade</taxon>
        <taxon>genistoids sensu lato</taxon>
        <taxon>core genistoids</taxon>
        <taxon>Crotalarieae</taxon>
        <taxon>Crotalaria</taxon>
    </lineage>
</organism>
<feature type="binding site" evidence="5">
    <location>
        <position position="47"/>
    </location>
    <ligand>
        <name>S-adenosyl-L-methionine</name>
        <dbReference type="ChEBI" id="CHEBI:59789"/>
    </ligand>
</feature>
<comment type="similarity">
    <text evidence="5">Belongs to the class I-like SAM-binding methyltransferase superfamily. RsmB/NOP family.</text>
</comment>
<keyword evidence="4 5" id="KW-0694">RNA-binding</keyword>
<dbReference type="Pfam" id="PF01189">
    <property type="entry name" value="Methyltr_RsmB-F"/>
    <property type="match status" value="1"/>
</dbReference>
<evidence type="ECO:0000256" key="3">
    <source>
        <dbReference type="ARBA" id="ARBA00022691"/>
    </source>
</evidence>
<feature type="domain" description="SAM-dependent MTase RsmB/NOP-type" evidence="7">
    <location>
        <begin position="1"/>
        <end position="155"/>
    </location>
</feature>
<dbReference type="GO" id="GO:0001510">
    <property type="term" value="P:RNA methylation"/>
    <property type="evidence" value="ECO:0007669"/>
    <property type="project" value="InterPro"/>
</dbReference>
<reference evidence="8 9" key="1">
    <citation type="submission" date="2024-01" db="EMBL/GenBank/DDBJ databases">
        <title>The genomes of 5 underutilized Papilionoideae crops provide insights into root nodulation and disease resistanc.</title>
        <authorList>
            <person name="Yuan L."/>
        </authorList>
    </citation>
    <scope>NUCLEOTIDE SEQUENCE [LARGE SCALE GENOMIC DNA]</scope>
    <source>
        <strain evidence="8">ZHUSHIDOU_FW_LH</strain>
        <tissue evidence="8">Leaf</tissue>
    </source>
</reference>
<keyword evidence="6" id="KW-0175">Coiled coil</keyword>
<dbReference type="PANTHER" id="PTHR22808">
    <property type="entry name" value="NCL1 YEAST -RELATED NOL1/NOP2/FMU SUN DOMAIN-CONTAINING"/>
    <property type="match status" value="1"/>
</dbReference>
<evidence type="ECO:0000259" key="7">
    <source>
        <dbReference type="PROSITE" id="PS51686"/>
    </source>
</evidence>
<proteinExistence type="inferred from homology"/>
<evidence type="ECO:0000256" key="6">
    <source>
        <dbReference type="SAM" id="Coils"/>
    </source>
</evidence>
<dbReference type="Gene3D" id="3.40.50.150">
    <property type="entry name" value="Vaccinia Virus protein VP39"/>
    <property type="match status" value="1"/>
</dbReference>
<dbReference type="InterPro" id="IPR023267">
    <property type="entry name" value="RCMT"/>
</dbReference>
<comment type="caution">
    <text evidence="5">Lacks conserved residue(s) required for the propagation of feature annotation.</text>
</comment>
<accession>A0AAN9FZB3</accession>
<feature type="coiled-coil region" evidence="6">
    <location>
        <begin position="15"/>
        <end position="42"/>
    </location>
</feature>
<dbReference type="InterPro" id="IPR049560">
    <property type="entry name" value="MeTrfase_RsmB-F_NOP2_cat"/>
</dbReference>
<protein>
    <recommendedName>
        <fullName evidence="7">SAM-dependent MTase RsmB/NOP-type domain-containing protein</fullName>
    </recommendedName>
</protein>
<evidence type="ECO:0000313" key="8">
    <source>
        <dbReference type="EMBL" id="KAK7281313.1"/>
    </source>
</evidence>
<keyword evidence="2 5" id="KW-0808">Transferase</keyword>
<comment type="caution">
    <text evidence="8">The sequence shown here is derived from an EMBL/GenBank/DDBJ whole genome shotgun (WGS) entry which is preliminary data.</text>
</comment>
<evidence type="ECO:0000256" key="2">
    <source>
        <dbReference type="ARBA" id="ARBA00022679"/>
    </source>
</evidence>
<keyword evidence="3 5" id="KW-0949">S-adenosyl-L-methionine</keyword>
<keyword evidence="9" id="KW-1185">Reference proteome</keyword>